<dbReference type="EMBL" id="KZ819634">
    <property type="protein sequence ID" value="PWN93623.1"/>
    <property type="molecule type" value="Genomic_DNA"/>
</dbReference>
<feature type="region of interest" description="Disordered" evidence="2">
    <location>
        <begin position="304"/>
        <end position="334"/>
    </location>
</feature>
<dbReference type="RefSeq" id="XP_025380821.1">
    <property type="nucleotide sequence ID" value="XM_025519876.1"/>
</dbReference>
<keyword evidence="5" id="KW-1185">Reference proteome</keyword>
<proteinExistence type="predicted"/>
<dbReference type="PANTHER" id="PTHR28083">
    <property type="entry name" value="GOOD FOR FULL DBP5 ACTIVITY PROTEIN 2"/>
    <property type="match status" value="1"/>
</dbReference>
<gene>
    <name evidence="4" type="ORF">FA10DRAFT_257875</name>
</gene>
<feature type="coiled-coil region" evidence="1">
    <location>
        <begin position="101"/>
        <end position="135"/>
    </location>
</feature>
<dbReference type="PANTHER" id="PTHR28083:SF1">
    <property type="entry name" value="GOOD FOR FULL DBP5 ACTIVITY PROTEIN 2"/>
    <property type="match status" value="1"/>
</dbReference>
<protein>
    <recommendedName>
        <fullName evidence="3">Gfd2/YDR514C-like C-terminal domain-containing protein</fullName>
    </recommendedName>
</protein>
<evidence type="ECO:0000313" key="4">
    <source>
        <dbReference type="EMBL" id="PWN93623.1"/>
    </source>
</evidence>
<dbReference type="GeneID" id="37041792"/>
<feature type="domain" description="Gfd2/YDR514C-like C-terminal" evidence="3">
    <location>
        <begin position="161"/>
        <end position="295"/>
    </location>
</feature>
<dbReference type="GO" id="GO:0005634">
    <property type="term" value="C:nucleus"/>
    <property type="evidence" value="ECO:0007669"/>
    <property type="project" value="TreeGrafter"/>
</dbReference>
<dbReference type="Proteomes" id="UP000245768">
    <property type="component" value="Unassembled WGS sequence"/>
</dbReference>
<reference evidence="4 5" key="1">
    <citation type="journal article" date="2018" name="Mol. Biol. Evol.">
        <title>Broad Genomic Sampling Reveals a Smut Pathogenic Ancestry of the Fungal Clade Ustilaginomycotina.</title>
        <authorList>
            <person name="Kijpornyongpan T."/>
            <person name="Mondo S.J."/>
            <person name="Barry K."/>
            <person name="Sandor L."/>
            <person name="Lee J."/>
            <person name="Lipzen A."/>
            <person name="Pangilinan J."/>
            <person name="LaButti K."/>
            <person name="Hainaut M."/>
            <person name="Henrissat B."/>
            <person name="Grigoriev I.V."/>
            <person name="Spatafora J.W."/>
            <person name="Aime M.C."/>
        </authorList>
    </citation>
    <scope>NUCLEOTIDE SEQUENCE [LARGE SCALE GENOMIC DNA]</scope>
    <source>
        <strain evidence="4 5">MCA 4198</strain>
    </source>
</reference>
<keyword evidence="1" id="KW-0175">Coiled coil</keyword>
<dbReference type="STRING" id="215250.A0A316Z016"/>
<dbReference type="InterPro" id="IPR048519">
    <property type="entry name" value="Gfd2/YDR514C-like_C"/>
</dbReference>
<feature type="compositionally biased region" description="Basic and acidic residues" evidence="2">
    <location>
        <begin position="304"/>
        <end position="320"/>
    </location>
</feature>
<evidence type="ECO:0000259" key="3">
    <source>
        <dbReference type="Pfam" id="PF21762"/>
    </source>
</evidence>
<dbReference type="Pfam" id="PF21762">
    <property type="entry name" value="DEDDh_C"/>
    <property type="match status" value="1"/>
</dbReference>
<organism evidence="4 5">
    <name type="scientific">Acaromyces ingoldii</name>
    <dbReference type="NCBI Taxonomy" id="215250"/>
    <lineage>
        <taxon>Eukaryota</taxon>
        <taxon>Fungi</taxon>
        <taxon>Dikarya</taxon>
        <taxon>Basidiomycota</taxon>
        <taxon>Ustilaginomycotina</taxon>
        <taxon>Exobasidiomycetes</taxon>
        <taxon>Exobasidiales</taxon>
        <taxon>Cryptobasidiaceae</taxon>
        <taxon>Acaromyces</taxon>
    </lineage>
</organism>
<evidence type="ECO:0000256" key="1">
    <source>
        <dbReference type="SAM" id="Coils"/>
    </source>
</evidence>
<accession>A0A316Z016</accession>
<sequence length="381" mass="42948">MSAMNNEFSRSKSPFYSEVSYLDQCSGKEVSLGGIEVYVAVVGRDGQKAILLPKAHVTMHVNKLYVHKKTETIIPVPRGRRGINARLVYEDGAEEQGKETVQNLERFVLESQQQLRKLENQVRQHNSEIKRAKDLKQWRSDYEDVRQLWLRSTSTGPVAHFLAIDTECWDQDTRDKDIIIEVGWSLIVPRTGGFQQNTTHFLVQESYEDNLRNGKYVPDNRMRFLFGDESSIDVDTAGHASPWNSCTRIAGLLELGAELSKVIEDLRERGPVYIVFHCAGGDLGVLESLQVNSTHWTFAVSEEVSERNDGINDTDSNGHEDDAESSSTSSSALGPTVANLVQPALRTETADGRPLHAVRVIDTQALFAALQRWRAAHRWRR</sequence>
<dbReference type="InterPro" id="IPR040151">
    <property type="entry name" value="Gfd2/YDR514C-like"/>
</dbReference>
<dbReference type="AlphaFoldDB" id="A0A316Z016"/>
<dbReference type="InParanoid" id="A0A316Z016"/>
<evidence type="ECO:0000313" key="5">
    <source>
        <dbReference type="Proteomes" id="UP000245768"/>
    </source>
</evidence>
<name>A0A316Z016_9BASI</name>
<evidence type="ECO:0000256" key="2">
    <source>
        <dbReference type="SAM" id="MobiDB-lite"/>
    </source>
</evidence>
<dbReference type="OrthoDB" id="5953249at2759"/>